<organism evidence="11 12">
    <name type="scientific">Nonomuraea endophytica</name>
    <dbReference type="NCBI Taxonomy" id="714136"/>
    <lineage>
        <taxon>Bacteria</taxon>
        <taxon>Bacillati</taxon>
        <taxon>Actinomycetota</taxon>
        <taxon>Actinomycetes</taxon>
        <taxon>Streptosporangiales</taxon>
        <taxon>Streptosporangiaceae</taxon>
        <taxon>Nonomuraea</taxon>
    </lineage>
</organism>
<evidence type="ECO:0000313" key="12">
    <source>
        <dbReference type="Proteomes" id="UP000568380"/>
    </source>
</evidence>
<evidence type="ECO:0000256" key="3">
    <source>
        <dbReference type="ARBA" id="ARBA00022679"/>
    </source>
</evidence>
<proteinExistence type="predicted"/>
<dbReference type="InterPro" id="IPR005543">
    <property type="entry name" value="PASTA_dom"/>
</dbReference>
<dbReference type="PROSITE" id="PS50011">
    <property type="entry name" value="PROTEIN_KINASE_DOM"/>
    <property type="match status" value="1"/>
</dbReference>
<protein>
    <recommendedName>
        <fullName evidence="1">non-specific serine/threonine protein kinase</fullName>
        <ecNumber evidence="1">2.7.11.1</ecNumber>
    </recommendedName>
</protein>
<comment type="catalytic activity">
    <reaction evidence="7">
        <text>L-threonyl-[protein] + ATP = O-phospho-L-threonyl-[protein] + ADP + H(+)</text>
        <dbReference type="Rhea" id="RHEA:46608"/>
        <dbReference type="Rhea" id="RHEA-COMP:11060"/>
        <dbReference type="Rhea" id="RHEA-COMP:11605"/>
        <dbReference type="ChEBI" id="CHEBI:15378"/>
        <dbReference type="ChEBI" id="CHEBI:30013"/>
        <dbReference type="ChEBI" id="CHEBI:30616"/>
        <dbReference type="ChEBI" id="CHEBI:61977"/>
        <dbReference type="ChEBI" id="CHEBI:456216"/>
        <dbReference type="EC" id="2.7.11.1"/>
    </reaction>
</comment>
<dbReference type="Gene3D" id="3.30.200.20">
    <property type="entry name" value="Phosphorylase Kinase, domain 1"/>
    <property type="match status" value="1"/>
</dbReference>
<feature type="compositionally biased region" description="Low complexity" evidence="9">
    <location>
        <begin position="322"/>
        <end position="339"/>
    </location>
</feature>
<dbReference type="SUPFAM" id="SSF56112">
    <property type="entry name" value="Protein kinase-like (PK-like)"/>
    <property type="match status" value="1"/>
</dbReference>
<dbReference type="Proteomes" id="UP000568380">
    <property type="component" value="Unassembled WGS sequence"/>
</dbReference>
<keyword evidence="2" id="KW-0723">Serine/threonine-protein kinase</keyword>
<accession>A0A7W8AFT6</accession>
<dbReference type="GO" id="GO:0005524">
    <property type="term" value="F:ATP binding"/>
    <property type="evidence" value="ECO:0007669"/>
    <property type="project" value="UniProtKB-KW"/>
</dbReference>
<evidence type="ECO:0000256" key="8">
    <source>
        <dbReference type="ARBA" id="ARBA00048679"/>
    </source>
</evidence>
<dbReference type="Gene3D" id="1.10.510.10">
    <property type="entry name" value="Transferase(Phosphotransferase) domain 1"/>
    <property type="match status" value="1"/>
</dbReference>
<evidence type="ECO:0000259" key="10">
    <source>
        <dbReference type="PROSITE" id="PS50011"/>
    </source>
</evidence>
<dbReference type="InterPro" id="IPR008271">
    <property type="entry name" value="Ser/Thr_kinase_AS"/>
</dbReference>
<feature type="region of interest" description="Disordered" evidence="9">
    <location>
        <begin position="322"/>
        <end position="341"/>
    </location>
</feature>
<gene>
    <name evidence="11" type="ORF">HNR40_009496</name>
</gene>
<dbReference type="InterPro" id="IPR000719">
    <property type="entry name" value="Prot_kinase_dom"/>
</dbReference>
<comment type="catalytic activity">
    <reaction evidence="8">
        <text>L-seryl-[protein] + ATP = O-phospho-L-seryl-[protein] + ADP + H(+)</text>
        <dbReference type="Rhea" id="RHEA:17989"/>
        <dbReference type="Rhea" id="RHEA-COMP:9863"/>
        <dbReference type="Rhea" id="RHEA-COMP:11604"/>
        <dbReference type="ChEBI" id="CHEBI:15378"/>
        <dbReference type="ChEBI" id="CHEBI:29999"/>
        <dbReference type="ChEBI" id="CHEBI:30616"/>
        <dbReference type="ChEBI" id="CHEBI:83421"/>
        <dbReference type="ChEBI" id="CHEBI:456216"/>
        <dbReference type="EC" id="2.7.11.1"/>
    </reaction>
</comment>
<dbReference type="CDD" id="cd06577">
    <property type="entry name" value="PASTA_pknB"/>
    <property type="match status" value="1"/>
</dbReference>
<name>A0A7W8AFT6_9ACTN</name>
<dbReference type="Pfam" id="PF00069">
    <property type="entry name" value="Pkinase"/>
    <property type="match status" value="1"/>
</dbReference>
<evidence type="ECO:0000256" key="2">
    <source>
        <dbReference type="ARBA" id="ARBA00022527"/>
    </source>
</evidence>
<dbReference type="PROSITE" id="PS00108">
    <property type="entry name" value="PROTEIN_KINASE_ST"/>
    <property type="match status" value="1"/>
</dbReference>
<keyword evidence="5 11" id="KW-0418">Kinase</keyword>
<keyword evidence="6" id="KW-0067">ATP-binding</keyword>
<keyword evidence="4" id="KW-0547">Nucleotide-binding</keyword>
<evidence type="ECO:0000313" key="11">
    <source>
        <dbReference type="EMBL" id="MBB5083988.1"/>
    </source>
</evidence>
<dbReference type="EC" id="2.7.11.1" evidence="1"/>
<reference evidence="11 12" key="1">
    <citation type="submission" date="2020-08" db="EMBL/GenBank/DDBJ databases">
        <title>Genomic Encyclopedia of Type Strains, Phase IV (KMG-IV): sequencing the most valuable type-strain genomes for metagenomic binning, comparative biology and taxonomic classification.</title>
        <authorList>
            <person name="Goeker M."/>
        </authorList>
    </citation>
    <scope>NUCLEOTIDE SEQUENCE [LARGE SCALE GENOMIC DNA]</scope>
    <source>
        <strain evidence="11 12">DSM 45385</strain>
    </source>
</reference>
<keyword evidence="3" id="KW-0808">Transferase</keyword>
<dbReference type="InterPro" id="IPR011009">
    <property type="entry name" value="Kinase-like_dom_sf"/>
</dbReference>
<dbReference type="PANTHER" id="PTHR43289">
    <property type="entry name" value="MITOGEN-ACTIVATED PROTEIN KINASE KINASE KINASE 20-RELATED"/>
    <property type="match status" value="1"/>
</dbReference>
<dbReference type="PANTHER" id="PTHR43289:SF34">
    <property type="entry name" value="SERINE_THREONINE-PROTEIN KINASE YBDM-RELATED"/>
    <property type="match status" value="1"/>
</dbReference>
<evidence type="ECO:0000256" key="9">
    <source>
        <dbReference type="SAM" id="MobiDB-lite"/>
    </source>
</evidence>
<evidence type="ECO:0000256" key="7">
    <source>
        <dbReference type="ARBA" id="ARBA00047899"/>
    </source>
</evidence>
<comment type="caution">
    <text evidence="11">The sequence shown here is derived from an EMBL/GenBank/DDBJ whole genome shotgun (WGS) entry which is preliminary data.</text>
</comment>
<feature type="domain" description="Protein kinase" evidence="10">
    <location>
        <begin position="18"/>
        <end position="266"/>
    </location>
</feature>
<dbReference type="RefSeq" id="WP_184973551.1">
    <property type="nucleotide sequence ID" value="NZ_JACHIN010000020.1"/>
</dbReference>
<evidence type="ECO:0000256" key="1">
    <source>
        <dbReference type="ARBA" id="ARBA00012513"/>
    </source>
</evidence>
<keyword evidence="12" id="KW-1185">Reference proteome</keyword>
<evidence type="ECO:0000256" key="5">
    <source>
        <dbReference type="ARBA" id="ARBA00022777"/>
    </source>
</evidence>
<dbReference type="GO" id="GO:0004674">
    <property type="term" value="F:protein serine/threonine kinase activity"/>
    <property type="evidence" value="ECO:0007669"/>
    <property type="project" value="TreeGrafter"/>
</dbReference>
<evidence type="ECO:0000256" key="6">
    <source>
        <dbReference type="ARBA" id="ARBA00022840"/>
    </source>
</evidence>
<dbReference type="EMBL" id="JACHIN010000020">
    <property type="protein sequence ID" value="MBB5083988.1"/>
    <property type="molecule type" value="Genomic_DNA"/>
</dbReference>
<sequence>MRAIAASRPGDPQKLGIYQVEGRLGKGGQGLVYLVSGPDGQRLAAKLLNADSWSAERVQRLFLREVALAKQVAGFCTAQVIDAGTLDGQPYLVSEYIDGPSLAEKVGVDGPLSGGDLERLAIGTATALIAIHQAGIVHRDFKPGNVLMGPDGARVIDFGIAREAEATATATSHVLGTPSYIAPEQLSGSPATAASDVFAWGATMAFAATGHAPFGHDSIPAVINRLVHEEPELSGVPMPLRDLVERCLNKSGPSRPSALEVLLTLLGRNQDVPAAVPQQPKRPLRRSLLAALLVGGVLGAFVATRPWGGDLPAADAVAATTQAGAPGPAGSSGSAGTGANVPNPVPPVLTGLTRQAAETRIRQAGWTTGKVTLDCGAGVSVDRVVRTTTGPGVVHLTIGAGSARVPDARGWPLQDGKAALQKAGFTVQIGYRQGHDWIGKIAEVKPRPGAVACKGSTAKIWIGIT</sequence>
<dbReference type="AlphaFoldDB" id="A0A7W8AFT6"/>
<evidence type="ECO:0000256" key="4">
    <source>
        <dbReference type="ARBA" id="ARBA00022741"/>
    </source>
</evidence>
<dbReference type="CDD" id="cd14014">
    <property type="entry name" value="STKc_PknB_like"/>
    <property type="match status" value="1"/>
</dbReference>